<dbReference type="PANTHER" id="PTHR42972:SF8">
    <property type="entry name" value="POLYHYDROXYBUTYRATE DEPOLYMERASE"/>
    <property type="match status" value="1"/>
</dbReference>
<name>A0A1G8PVU5_9RHOB</name>
<dbReference type="STRING" id="490829.SAMN05421850_1074"/>
<dbReference type="PANTHER" id="PTHR42972">
    <property type="entry name" value="TOL-PAL SYSTEM PROTEIN TOLB"/>
    <property type="match status" value="1"/>
</dbReference>
<dbReference type="InterPro" id="IPR029058">
    <property type="entry name" value="AB_hydrolase_fold"/>
</dbReference>
<dbReference type="Proteomes" id="UP000199340">
    <property type="component" value="Unassembled WGS sequence"/>
</dbReference>
<dbReference type="Gene3D" id="3.40.50.1820">
    <property type="entry name" value="alpha/beta hydrolase"/>
    <property type="match status" value="1"/>
</dbReference>
<dbReference type="SUPFAM" id="SSF53474">
    <property type="entry name" value="alpha/beta-Hydrolases"/>
    <property type="match status" value="1"/>
</dbReference>
<evidence type="ECO:0000313" key="1">
    <source>
        <dbReference type="EMBL" id="SDI96563.1"/>
    </source>
</evidence>
<protein>
    <submittedName>
        <fullName evidence="1">Esterase PHB depolymerase</fullName>
    </submittedName>
</protein>
<evidence type="ECO:0000313" key="2">
    <source>
        <dbReference type="Proteomes" id="UP000199340"/>
    </source>
</evidence>
<gene>
    <name evidence="1" type="ORF">SAMN05421850_1074</name>
</gene>
<dbReference type="AlphaFoldDB" id="A0A1G8PVU5"/>
<proteinExistence type="predicted"/>
<accession>A0A1G8PVU5</accession>
<sequence length="295" mass="31458">MAVQLQVAFSQSIQGAGIVAGGPFNCADNSVWQALYVCMDPAFLGPDPDSSIKSIRDLASAEEIDGIEGVASDRIYMFHGTQDETVARSSMDALEATFLALDVSEVAINYVSSVEAGHGFVTENASVGCADTSPEYLVDCDFDQAGDILNWLYGELVPPVSPVSGNLLTFDQSVYLEGAAGMDEVAFVYVPSACRARETCGLHISLHGCNQGREAIGDDYVRLTGFNGWAETNNIVVLYPQATAVPSPWNSWFAGNPNGCWDWWGYSGADYLSRNAPQPSAIARMSAALGAPIAR</sequence>
<organism evidence="1 2">
    <name type="scientific">Lutimaribacter saemankumensis</name>
    <dbReference type="NCBI Taxonomy" id="490829"/>
    <lineage>
        <taxon>Bacteria</taxon>
        <taxon>Pseudomonadati</taxon>
        <taxon>Pseudomonadota</taxon>
        <taxon>Alphaproteobacteria</taxon>
        <taxon>Rhodobacterales</taxon>
        <taxon>Roseobacteraceae</taxon>
        <taxon>Lutimaribacter</taxon>
    </lineage>
</organism>
<dbReference type="EMBL" id="FNEB01000007">
    <property type="protein sequence ID" value="SDI96563.1"/>
    <property type="molecule type" value="Genomic_DNA"/>
</dbReference>
<reference evidence="1 2" key="1">
    <citation type="submission" date="2016-10" db="EMBL/GenBank/DDBJ databases">
        <authorList>
            <person name="de Groot N.N."/>
        </authorList>
    </citation>
    <scope>NUCLEOTIDE SEQUENCE [LARGE SCALE GENOMIC DNA]</scope>
    <source>
        <strain evidence="1 2">DSM 28010</strain>
    </source>
</reference>
<keyword evidence="2" id="KW-1185">Reference proteome</keyword>